<proteinExistence type="predicted"/>
<accession>A0A1Y0I4A9</accession>
<feature type="domain" description="Microcin J25-processing protein McjB C-terminal" evidence="2">
    <location>
        <begin position="62"/>
        <end position="148"/>
    </location>
</feature>
<sequence>MLATSKLGRAYTKYAALSWHEKRLLIEIGFLLACSWVAIRFVAFKRLTPHFGQRHHETAKVLTHTDPEAILIGRLIRAASDRLPWECKCLAQALVAQIMLSRRKIATTLYIGVTRDSDETRQHQAHAWVRYGEHYLTGGRGHKRYTVIDFYGTELTR</sequence>
<name>A0A1Y0I4A9_9GAMM</name>
<dbReference type="EMBL" id="CP021425">
    <property type="protein sequence ID" value="ARU55251.1"/>
    <property type="molecule type" value="Genomic_DNA"/>
</dbReference>
<evidence type="ECO:0000256" key="1">
    <source>
        <dbReference type="SAM" id="Phobius"/>
    </source>
</evidence>
<dbReference type="NCBIfam" id="NF033537">
    <property type="entry name" value="lasso_biosyn_B2"/>
    <property type="match status" value="1"/>
</dbReference>
<feature type="transmembrane region" description="Helical" evidence="1">
    <location>
        <begin position="24"/>
        <end position="44"/>
    </location>
</feature>
<keyword evidence="1" id="KW-0812">Transmembrane</keyword>
<keyword evidence="1" id="KW-1133">Transmembrane helix</keyword>
<dbReference type="Proteomes" id="UP000196027">
    <property type="component" value="Chromosome"/>
</dbReference>
<protein>
    <recommendedName>
        <fullName evidence="2">Microcin J25-processing protein McjB C-terminal domain-containing protein</fullName>
    </recommendedName>
</protein>
<dbReference type="Pfam" id="PF13471">
    <property type="entry name" value="Transglut_core3"/>
    <property type="match status" value="1"/>
</dbReference>
<gene>
    <name evidence="3" type="ORF">OLMES_1167</name>
</gene>
<keyword evidence="4" id="KW-1185">Reference proteome</keyword>
<dbReference type="InterPro" id="IPR032708">
    <property type="entry name" value="McjB_C"/>
</dbReference>
<keyword evidence="1" id="KW-0472">Membrane</keyword>
<dbReference type="KEGG" id="ome:OLMES_1167"/>
<reference evidence="3 4" key="1">
    <citation type="submission" date="2017-05" db="EMBL/GenBank/DDBJ databases">
        <title>Genomic insights into alkan degradation activity of Oleiphilus messinensis.</title>
        <authorList>
            <person name="Kozyavkin S.A."/>
            <person name="Slesarev A.I."/>
            <person name="Golyshin P.N."/>
            <person name="Korzhenkov A."/>
            <person name="Golyshina O.N."/>
            <person name="Toshchakov S.V."/>
        </authorList>
    </citation>
    <scope>NUCLEOTIDE SEQUENCE [LARGE SCALE GENOMIC DNA]</scope>
    <source>
        <strain evidence="3 4">ME102</strain>
    </source>
</reference>
<dbReference type="AlphaFoldDB" id="A0A1Y0I4A9"/>
<evidence type="ECO:0000259" key="2">
    <source>
        <dbReference type="Pfam" id="PF13471"/>
    </source>
</evidence>
<dbReference type="InterPro" id="IPR053521">
    <property type="entry name" value="McjB-like"/>
</dbReference>
<organism evidence="3 4">
    <name type="scientific">Oleiphilus messinensis</name>
    <dbReference type="NCBI Taxonomy" id="141451"/>
    <lineage>
        <taxon>Bacteria</taxon>
        <taxon>Pseudomonadati</taxon>
        <taxon>Pseudomonadota</taxon>
        <taxon>Gammaproteobacteria</taxon>
        <taxon>Oceanospirillales</taxon>
        <taxon>Oleiphilaceae</taxon>
        <taxon>Oleiphilus</taxon>
    </lineage>
</organism>
<evidence type="ECO:0000313" key="4">
    <source>
        <dbReference type="Proteomes" id="UP000196027"/>
    </source>
</evidence>
<evidence type="ECO:0000313" key="3">
    <source>
        <dbReference type="EMBL" id="ARU55251.1"/>
    </source>
</evidence>